<dbReference type="Pfam" id="PF00392">
    <property type="entry name" value="GntR"/>
    <property type="match status" value="1"/>
</dbReference>
<dbReference type="InterPro" id="IPR008920">
    <property type="entry name" value="TF_FadR/GntR_C"/>
</dbReference>
<dbReference type="InterPro" id="IPR011711">
    <property type="entry name" value="GntR_C"/>
</dbReference>
<dbReference type="RefSeq" id="WP_118890326.1">
    <property type="nucleotide sequence ID" value="NZ_PHUT01000020.1"/>
</dbReference>
<dbReference type="InterPro" id="IPR036390">
    <property type="entry name" value="WH_DNA-bd_sf"/>
</dbReference>
<keyword evidence="1" id="KW-0805">Transcription regulation</keyword>
<dbReference type="GO" id="GO:0003700">
    <property type="term" value="F:DNA-binding transcription factor activity"/>
    <property type="evidence" value="ECO:0007669"/>
    <property type="project" value="InterPro"/>
</dbReference>
<dbReference type="AlphaFoldDB" id="A0A417YAM2"/>
<dbReference type="InterPro" id="IPR000524">
    <property type="entry name" value="Tscrpt_reg_HTH_GntR"/>
</dbReference>
<keyword evidence="2" id="KW-0238">DNA-binding</keyword>
<dbReference type="EMBL" id="QWEH01000020">
    <property type="protein sequence ID" value="RHW29748.1"/>
    <property type="molecule type" value="Genomic_DNA"/>
</dbReference>
<accession>A0A417YAM2</accession>
<comment type="caution">
    <text evidence="5">The sequence shown here is derived from an EMBL/GenBank/DDBJ whole genome shotgun (WGS) entry which is preliminary data.</text>
</comment>
<dbReference type="SUPFAM" id="SSF46785">
    <property type="entry name" value="Winged helix' DNA-binding domain"/>
    <property type="match status" value="1"/>
</dbReference>
<dbReference type="InterPro" id="IPR036388">
    <property type="entry name" value="WH-like_DNA-bd_sf"/>
</dbReference>
<dbReference type="PANTHER" id="PTHR43537:SF47">
    <property type="entry name" value="REGULATORY PROTEIN GNTR HTH"/>
    <property type="match status" value="1"/>
</dbReference>
<evidence type="ECO:0000256" key="1">
    <source>
        <dbReference type="ARBA" id="ARBA00023015"/>
    </source>
</evidence>
<evidence type="ECO:0000256" key="3">
    <source>
        <dbReference type="ARBA" id="ARBA00023163"/>
    </source>
</evidence>
<evidence type="ECO:0000259" key="4">
    <source>
        <dbReference type="PROSITE" id="PS50949"/>
    </source>
</evidence>
<dbReference type="Gene3D" id="1.20.120.530">
    <property type="entry name" value="GntR ligand-binding domain-like"/>
    <property type="match status" value="1"/>
</dbReference>
<dbReference type="CDD" id="cd07377">
    <property type="entry name" value="WHTH_GntR"/>
    <property type="match status" value="1"/>
</dbReference>
<sequence>MIKLFIEKKEPYYIQFYRMIRQMIFDGKFQPGEHINETQLAKEYNVSKSPIREAVRILEKEGLLVADKSKMLVYKPTITDVEEIYYCRMALESFAVNLTTKLATDDELSKIEATLAETEAAISKKMEANSIIFLNEQFHQLILTFTKNNRLQKQVYDLKGLINYYRILNFQGNERAVEILEQHRRIFYYMKERDETNASAEMVNHLERDLKHLLQIMMDSTRNL</sequence>
<evidence type="ECO:0000313" key="5">
    <source>
        <dbReference type="EMBL" id="RHW29748.1"/>
    </source>
</evidence>
<dbReference type="GO" id="GO:0003677">
    <property type="term" value="F:DNA binding"/>
    <property type="evidence" value="ECO:0007669"/>
    <property type="project" value="UniProtKB-KW"/>
</dbReference>
<dbReference type="SUPFAM" id="SSF48008">
    <property type="entry name" value="GntR ligand-binding domain-like"/>
    <property type="match status" value="1"/>
</dbReference>
<dbReference type="Proteomes" id="UP000285456">
    <property type="component" value="Unassembled WGS sequence"/>
</dbReference>
<evidence type="ECO:0000256" key="2">
    <source>
        <dbReference type="ARBA" id="ARBA00023125"/>
    </source>
</evidence>
<feature type="domain" description="HTH gntR-type" evidence="4">
    <location>
        <begin position="10"/>
        <end position="77"/>
    </location>
</feature>
<protein>
    <submittedName>
        <fullName evidence="5">GntR family transcriptional regulator</fullName>
    </submittedName>
</protein>
<dbReference type="Pfam" id="PF07729">
    <property type="entry name" value="FCD"/>
    <property type="match status" value="1"/>
</dbReference>
<dbReference type="PANTHER" id="PTHR43537">
    <property type="entry name" value="TRANSCRIPTIONAL REGULATOR, GNTR FAMILY"/>
    <property type="match status" value="1"/>
</dbReference>
<keyword evidence="3" id="KW-0804">Transcription</keyword>
<gene>
    <name evidence="5" type="ORF">D1B32_20570</name>
</gene>
<dbReference type="OrthoDB" id="2592645at2"/>
<dbReference type="SMART" id="SM00895">
    <property type="entry name" value="FCD"/>
    <property type="match status" value="1"/>
</dbReference>
<reference evidence="5 6" key="1">
    <citation type="journal article" date="2007" name="Int. J. Syst. Evol. Microbiol.">
        <title>Oceanobacillus profundus sp. nov., isolated from a deep-sea sediment core.</title>
        <authorList>
            <person name="Kim Y.G."/>
            <person name="Choi D.H."/>
            <person name="Hyun S."/>
            <person name="Cho B.C."/>
        </authorList>
    </citation>
    <scope>NUCLEOTIDE SEQUENCE [LARGE SCALE GENOMIC DNA]</scope>
    <source>
        <strain evidence="5 6">DSM 18246</strain>
    </source>
</reference>
<proteinExistence type="predicted"/>
<evidence type="ECO:0000313" key="6">
    <source>
        <dbReference type="Proteomes" id="UP000285456"/>
    </source>
</evidence>
<dbReference type="SMART" id="SM00345">
    <property type="entry name" value="HTH_GNTR"/>
    <property type="match status" value="1"/>
</dbReference>
<name>A0A417YAM2_9BACI</name>
<dbReference type="PROSITE" id="PS50949">
    <property type="entry name" value="HTH_GNTR"/>
    <property type="match status" value="1"/>
</dbReference>
<dbReference type="Gene3D" id="1.10.10.10">
    <property type="entry name" value="Winged helix-like DNA-binding domain superfamily/Winged helix DNA-binding domain"/>
    <property type="match status" value="1"/>
</dbReference>
<keyword evidence="6" id="KW-1185">Reference proteome</keyword>
<organism evidence="5 6">
    <name type="scientific">Oceanobacillus profundus</name>
    <dbReference type="NCBI Taxonomy" id="372463"/>
    <lineage>
        <taxon>Bacteria</taxon>
        <taxon>Bacillati</taxon>
        <taxon>Bacillota</taxon>
        <taxon>Bacilli</taxon>
        <taxon>Bacillales</taxon>
        <taxon>Bacillaceae</taxon>
        <taxon>Oceanobacillus</taxon>
    </lineage>
</organism>